<dbReference type="InterPro" id="IPR004089">
    <property type="entry name" value="MCPsignal_dom"/>
</dbReference>
<dbReference type="AlphaFoldDB" id="A0A2T1C717"/>
<protein>
    <recommendedName>
        <fullName evidence="10">Methyl-accepting chemotaxis protein</fullName>
    </recommendedName>
</protein>
<dbReference type="RefSeq" id="WP_106287631.1">
    <property type="nucleotide sequence ID" value="NZ_CAWNTC010000216.1"/>
</dbReference>
<reference evidence="8 9" key="2">
    <citation type="submission" date="2018-03" db="EMBL/GenBank/DDBJ databases">
        <title>The ancient ancestry and fast evolution of plastids.</title>
        <authorList>
            <person name="Moore K.R."/>
            <person name="Magnabosco C."/>
            <person name="Momper L."/>
            <person name="Gold D.A."/>
            <person name="Bosak T."/>
            <person name="Fournier G.P."/>
        </authorList>
    </citation>
    <scope>NUCLEOTIDE SEQUENCE [LARGE SCALE GENOMIC DNA]</scope>
    <source>
        <strain evidence="8 9">CCAP 1448/3</strain>
    </source>
</reference>
<feature type="domain" description="Methyl-accepting transducer" evidence="6">
    <location>
        <begin position="493"/>
        <end position="738"/>
    </location>
</feature>
<keyword evidence="5" id="KW-0812">Transmembrane</keyword>
<evidence type="ECO:0000256" key="5">
    <source>
        <dbReference type="SAM" id="Phobius"/>
    </source>
</evidence>
<keyword evidence="1 3" id="KW-0807">Transducer</keyword>
<feature type="domain" description="HAMP" evidence="7">
    <location>
        <begin position="437"/>
        <end position="488"/>
    </location>
</feature>
<dbReference type="PROSITE" id="PS50111">
    <property type="entry name" value="CHEMOTAXIS_TRANSDUC_2"/>
    <property type="match status" value="1"/>
</dbReference>
<keyword evidence="9" id="KW-1185">Reference proteome</keyword>
<dbReference type="CDD" id="cd12912">
    <property type="entry name" value="PDC2_MCP_like"/>
    <property type="match status" value="1"/>
</dbReference>
<comment type="caution">
    <text evidence="8">The sequence shown here is derived from an EMBL/GenBank/DDBJ whole genome shotgun (WGS) entry which is preliminary data.</text>
</comment>
<dbReference type="Gene3D" id="3.30.450.20">
    <property type="entry name" value="PAS domain"/>
    <property type="match status" value="2"/>
</dbReference>
<sequence length="804" mass="88733">MTKLPIESLKKPELAKLKPFGLKSIGSRLFLAVLGGAMLGLGTVGYFSYQSSEKQDEIVIAGNLEKAVKDLDAQLQTGQSFLNSMASSIIFLSTNKNLPPNDYKRFLISQMPARPSLVTGFGVMQTPKGLVQERQWFSPYIFEYTGDAIAHVKNGKAERLTKPYEQFAYGDLLVIDEYFKQDYYKDTVKETTPVWTEPYITSDAFLLTTYGGAIKDSQGKVIGAFNGDVSLKDLVSALNGKSVLRQTGYFALLSSQGNVLAYPSQGEKVELLSSAEKNPKLKAIWTQIQKNSSKQPTGIIKLDNSSEYWAYQRVPSSNWVLLAAVPYSTVTNIALQNTLTGIAVVAMILAVVVFVFGRYLNRRLRPILDECNSIAGADDLMLAKLKQQDEVGQVSVAFFNLIDQLGEKERQIREETARAVQQQAELTLAAQQQEESEALQQDVEKLLEVVSAVENGDLTIQAPVSDRVTGLVSDTFNRLIEELNRVMSTVSTTAQQVTGSATDLEQLAMQSSHQAKQQTQAVDRIKVLVQDVTELTQDNTAQTSEADAAVQQAQNAVNLGQQQMNLLNEEIESLQGGTTQITRRVQTLTEFVQLAVQFVKAQKRTASMTRVLALNASLLSSRAMEQQDPEQFASIAREFETITSQVNDLANQTNQDLVILQQRTDQIQAVVSGLSEDVREINQVVQVFTAGVDESNQVFENIQSVTSRVVQVGQRVAESSFVIAQVSQTTLTSVQDIAALAMATEQRADITREQSSAMGQISRELLEIMSFFKISAEEMQVSQSSFDRPDRVNNLIEPTLSRIG</sequence>
<organism evidence="8 9">
    <name type="scientific">Merismopedia glauca CCAP 1448/3</name>
    <dbReference type="NCBI Taxonomy" id="1296344"/>
    <lineage>
        <taxon>Bacteria</taxon>
        <taxon>Bacillati</taxon>
        <taxon>Cyanobacteriota</taxon>
        <taxon>Cyanophyceae</taxon>
        <taxon>Synechococcales</taxon>
        <taxon>Merismopediaceae</taxon>
        <taxon>Merismopedia</taxon>
    </lineage>
</organism>
<proteinExistence type="inferred from homology"/>
<accession>A0A2T1C717</accession>
<evidence type="ECO:0000256" key="3">
    <source>
        <dbReference type="PROSITE-ProRule" id="PRU00284"/>
    </source>
</evidence>
<reference evidence="8 9" key="1">
    <citation type="submission" date="2018-02" db="EMBL/GenBank/DDBJ databases">
        <authorList>
            <person name="Cohen D.B."/>
            <person name="Kent A.D."/>
        </authorList>
    </citation>
    <scope>NUCLEOTIDE SEQUENCE [LARGE SCALE GENOMIC DNA]</scope>
    <source>
        <strain evidence="8 9">CCAP 1448/3</strain>
    </source>
</reference>
<name>A0A2T1C717_9CYAN</name>
<evidence type="ECO:0000259" key="7">
    <source>
        <dbReference type="PROSITE" id="PS50885"/>
    </source>
</evidence>
<keyword evidence="5" id="KW-1133">Transmembrane helix</keyword>
<gene>
    <name evidence="8" type="ORF">C7B64_05390</name>
</gene>
<dbReference type="GO" id="GO:0007165">
    <property type="term" value="P:signal transduction"/>
    <property type="evidence" value="ECO:0007669"/>
    <property type="project" value="UniProtKB-KW"/>
</dbReference>
<dbReference type="SMART" id="SM00304">
    <property type="entry name" value="HAMP"/>
    <property type="match status" value="2"/>
</dbReference>
<dbReference type="Gene3D" id="1.10.287.950">
    <property type="entry name" value="Methyl-accepting chemotaxis protein"/>
    <property type="match status" value="1"/>
</dbReference>
<evidence type="ECO:0008006" key="10">
    <source>
        <dbReference type="Google" id="ProtNLM"/>
    </source>
</evidence>
<dbReference type="PANTHER" id="PTHR32089:SF112">
    <property type="entry name" value="LYSOZYME-LIKE PROTEIN-RELATED"/>
    <property type="match status" value="1"/>
</dbReference>
<evidence type="ECO:0000256" key="1">
    <source>
        <dbReference type="ARBA" id="ARBA00023224"/>
    </source>
</evidence>
<comment type="similarity">
    <text evidence="2">Belongs to the methyl-accepting chemotaxis (MCP) protein family.</text>
</comment>
<dbReference type="OrthoDB" id="567929at2"/>
<dbReference type="Pfam" id="PF22673">
    <property type="entry name" value="MCP-like_PDC_1"/>
    <property type="match status" value="1"/>
</dbReference>
<feature type="transmembrane region" description="Helical" evidence="5">
    <location>
        <begin position="339"/>
        <end position="360"/>
    </location>
</feature>
<dbReference type="InterPro" id="IPR003660">
    <property type="entry name" value="HAMP_dom"/>
</dbReference>
<dbReference type="CDD" id="cd12913">
    <property type="entry name" value="PDC1_MCP_like"/>
    <property type="match status" value="1"/>
</dbReference>
<evidence type="ECO:0000313" key="9">
    <source>
        <dbReference type="Proteomes" id="UP000238762"/>
    </source>
</evidence>
<dbReference type="Gene3D" id="6.10.340.10">
    <property type="match status" value="1"/>
</dbReference>
<evidence type="ECO:0000259" key="6">
    <source>
        <dbReference type="PROSITE" id="PS50111"/>
    </source>
</evidence>
<dbReference type="PROSITE" id="PS50885">
    <property type="entry name" value="HAMP"/>
    <property type="match status" value="1"/>
</dbReference>
<feature type="transmembrane region" description="Helical" evidence="5">
    <location>
        <begin position="29"/>
        <end position="49"/>
    </location>
</feature>
<evidence type="ECO:0000256" key="4">
    <source>
        <dbReference type="SAM" id="Coils"/>
    </source>
</evidence>
<dbReference type="GO" id="GO:0016020">
    <property type="term" value="C:membrane"/>
    <property type="evidence" value="ECO:0007669"/>
    <property type="project" value="InterPro"/>
</dbReference>
<dbReference type="SUPFAM" id="SSF58104">
    <property type="entry name" value="Methyl-accepting chemotaxis protein (MCP) signaling domain"/>
    <property type="match status" value="1"/>
</dbReference>
<evidence type="ECO:0000256" key="2">
    <source>
        <dbReference type="ARBA" id="ARBA00029447"/>
    </source>
</evidence>
<dbReference type="Proteomes" id="UP000238762">
    <property type="component" value="Unassembled WGS sequence"/>
</dbReference>
<evidence type="ECO:0000313" key="8">
    <source>
        <dbReference type="EMBL" id="PSB04072.1"/>
    </source>
</evidence>
<feature type="coiled-coil region" evidence="4">
    <location>
        <begin position="405"/>
        <end position="449"/>
    </location>
</feature>
<dbReference type="PANTHER" id="PTHR32089">
    <property type="entry name" value="METHYL-ACCEPTING CHEMOTAXIS PROTEIN MCPB"/>
    <property type="match status" value="1"/>
</dbReference>
<keyword evidence="4" id="KW-0175">Coiled coil</keyword>
<dbReference type="EMBL" id="PVWJ01000018">
    <property type="protein sequence ID" value="PSB04072.1"/>
    <property type="molecule type" value="Genomic_DNA"/>
</dbReference>
<keyword evidence="5" id="KW-0472">Membrane</keyword>